<feature type="region of interest" description="Disordered" evidence="1">
    <location>
        <begin position="167"/>
        <end position="197"/>
    </location>
</feature>
<reference evidence="2 3" key="1">
    <citation type="journal article" date="2024" name="J. Plant Pathol.">
        <title>Sequence and assembly of the genome of Seiridium unicorne, isolate CBS 538.82, causal agent of cypress canker disease.</title>
        <authorList>
            <person name="Scali E."/>
            <person name="Rocca G.D."/>
            <person name="Danti R."/>
            <person name="Garbelotto M."/>
            <person name="Barberini S."/>
            <person name="Baroncelli R."/>
            <person name="Emiliani G."/>
        </authorList>
    </citation>
    <scope>NUCLEOTIDE SEQUENCE [LARGE SCALE GENOMIC DNA]</scope>
    <source>
        <strain evidence="2 3">BM-138-508</strain>
    </source>
</reference>
<comment type="caution">
    <text evidence="2">The sequence shown here is derived from an EMBL/GenBank/DDBJ whole genome shotgun (WGS) entry which is preliminary data.</text>
</comment>
<gene>
    <name evidence="2" type="ORF">SUNI508_08011</name>
</gene>
<sequence>MGQCEDTQTAQSAHMDCQAQLSPSQVSSADLLEESQHCLMHLQDTGGTIFEESSITHHALENLTALASGQDKVPSRRTTSHPERSEGKAKRGTPLAKRSIDSHSSRSSNGHESTINDEEAQRRLACPFFKHNPSKHVTERTCTGPGWSSVHRLKQHLFRRHMLLQNKSPATCPPKSERTPIDGIGPTQEKQLRSRQRQTLSQEERWFEIFHILFPHVDASQYPSPYYEYNAGLPSSSSDSSNLESEITLILQKRLKEVTGCITQRVLNSLPSQTQVDPAVSRRKDAPRKLEPDMKKEIERLCDDEHTRATQAIVMDVLRYVQGRKIEISERQQETTSESSHLQANFSTHRDMLYLPTEEDMEGICMCHGMYECPDLHIASWDQFLVDVNMR</sequence>
<keyword evidence="3" id="KW-1185">Reference proteome</keyword>
<protein>
    <submittedName>
        <fullName evidence="2">C2H2-type domain-containing protein</fullName>
    </submittedName>
</protein>
<feature type="region of interest" description="Disordered" evidence="1">
    <location>
        <begin position="66"/>
        <end position="118"/>
    </location>
</feature>
<organism evidence="2 3">
    <name type="scientific">Seiridium unicorne</name>
    <dbReference type="NCBI Taxonomy" id="138068"/>
    <lineage>
        <taxon>Eukaryota</taxon>
        <taxon>Fungi</taxon>
        <taxon>Dikarya</taxon>
        <taxon>Ascomycota</taxon>
        <taxon>Pezizomycotina</taxon>
        <taxon>Sordariomycetes</taxon>
        <taxon>Xylariomycetidae</taxon>
        <taxon>Amphisphaeriales</taxon>
        <taxon>Sporocadaceae</taxon>
        <taxon>Seiridium</taxon>
    </lineage>
</organism>
<dbReference type="EMBL" id="JARVKF010000374">
    <property type="protein sequence ID" value="KAK9418523.1"/>
    <property type="molecule type" value="Genomic_DNA"/>
</dbReference>
<feature type="compositionally biased region" description="Basic and acidic residues" evidence="1">
    <location>
        <begin position="80"/>
        <end position="89"/>
    </location>
</feature>
<evidence type="ECO:0000313" key="2">
    <source>
        <dbReference type="EMBL" id="KAK9418523.1"/>
    </source>
</evidence>
<dbReference type="PANTHER" id="PTHR38166:SF1">
    <property type="entry name" value="C2H2-TYPE DOMAIN-CONTAINING PROTEIN"/>
    <property type="match status" value="1"/>
</dbReference>
<evidence type="ECO:0000313" key="3">
    <source>
        <dbReference type="Proteomes" id="UP001408356"/>
    </source>
</evidence>
<evidence type="ECO:0000256" key="1">
    <source>
        <dbReference type="SAM" id="MobiDB-lite"/>
    </source>
</evidence>
<dbReference type="Proteomes" id="UP001408356">
    <property type="component" value="Unassembled WGS sequence"/>
</dbReference>
<proteinExistence type="predicted"/>
<name>A0ABR2UV17_9PEZI</name>
<dbReference type="PANTHER" id="PTHR38166">
    <property type="entry name" value="C2H2-TYPE DOMAIN-CONTAINING PROTEIN-RELATED"/>
    <property type="match status" value="1"/>
</dbReference>
<accession>A0ABR2UV17</accession>